<comment type="caution">
    <text evidence="3">The sequence shown here is derived from an EMBL/GenBank/DDBJ whole genome shotgun (WGS) entry which is preliminary data.</text>
</comment>
<gene>
    <name evidence="3" type="ORF">E8A74_37605</name>
</gene>
<dbReference type="AlphaFoldDB" id="A0A4U1IXU3"/>
<proteinExistence type="predicted"/>
<reference evidence="3 4" key="1">
    <citation type="submission" date="2019-04" db="EMBL/GenBank/DDBJ databases">
        <authorList>
            <person name="Li Y."/>
            <person name="Wang J."/>
        </authorList>
    </citation>
    <scope>NUCLEOTIDE SEQUENCE [LARGE SCALE GENOMIC DNA]</scope>
    <source>
        <strain evidence="3 4">DSM 14668</strain>
    </source>
</reference>
<feature type="signal peptide" evidence="2">
    <location>
        <begin position="1"/>
        <end position="26"/>
    </location>
</feature>
<keyword evidence="4" id="KW-1185">Reference proteome</keyword>
<keyword evidence="2" id="KW-0732">Signal</keyword>
<name>A0A4U1IXU3_9BACT</name>
<dbReference type="EMBL" id="SSMQ01000056">
    <property type="protein sequence ID" value="TKC99448.1"/>
    <property type="molecule type" value="Genomic_DNA"/>
</dbReference>
<evidence type="ECO:0000313" key="3">
    <source>
        <dbReference type="EMBL" id="TKC99448.1"/>
    </source>
</evidence>
<accession>A0A4U1IXU3</accession>
<feature type="region of interest" description="Disordered" evidence="1">
    <location>
        <begin position="37"/>
        <end position="62"/>
    </location>
</feature>
<evidence type="ECO:0000313" key="4">
    <source>
        <dbReference type="Proteomes" id="UP000309215"/>
    </source>
</evidence>
<dbReference type="RefSeq" id="WP_136933931.1">
    <property type="nucleotide sequence ID" value="NZ_SSMQ01000056.1"/>
</dbReference>
<sequence>MYVLRFSTIAVAIVLVGCGGSSAPVAEEPAPVVVAARPAPTPAPEPVPPAPVPPPPPAEKPAAPVLERAEPQGAPLSAPLAGSVLVWVDAPFYLAAMEDAPRLQLAKLDARKDHVAEAVPMRVVAAKGAFVEVEPPFLDGAQNDVTNCAWFHLRSQFDVERLRLFVKREDLAPVVTTKFTASYPDGSKIEVLPGAPIVPLADGRSLVGFTFAWLPVVLPAASIGHAYLTPPKETWETFEPKFALHAKDVGFAETRVPLRIWLMAPLAATVEPKGAQVGFPLSGPCGSATVLAAKAEVRAYEAPGPGPSGGVGFGFGGVLGVERWYLAAGTALAAETGHVVTKVRREINVPKPAAGAKEVCIERSAFLSSPYLGAPKVDRVEGGKLRLCAPTRVVKHEAAKRFLGGGARLEAR</sequence>
<feature type="compositionally biased region" description="Pro residues" evidence="1">
    <location>
        <begin position="39"/>
        <end position="59"/>
    </location>
</feature>
<dbReference type="PROSITE" id="PS51257">
    <property type="entry name" value="PROKAR_LIPOPROTEIN"/>
    <property type="match status" value="1"/>
</dbReference>
<feature type="chain" id="PRO_5020515918" evidence="2">
    <location>
        <begin position="27"/>
        <end position="412"/>
    </location>
</feature>
<dbReference type="Proteomes" id="UP000309215">
    <property type="component" value="Unassembled WGS sequence"/>
</dbReference>
<protein>
    <submittedName>
        <fullName evidence="3">Uncharacterized protein</fullName>
    </submittedName>
</protein>
<organism evidence="3 4">
    <name type="scientific">Polyangium fumosum</name>
    <dbReference type="NCBI Taxonomy" id="889272"/>
    <lineage>
        <taxon>Bacteria</taxon>
        <taxon>Pseudomonadati</taxon>
        <taxon>Myxococcota</taxon>
        <taxon>Polyangia</taxon>
        <taxon>Polyangiales</taxon>
        <taxon>Polyangiaceae</taxon>
        <taxon>Polyangium</taxon>
    </lineage>
</organism>
<evidence type="ECO:0000256" key="2">
    <source>
        <dbReference type="SAM" id="SignalP"/>
    </source>
</evidence>
<evidence type="ECO:0000256" key="1">
    <source>
        <dbReference type="SAM" id="MobiDB-lite"/>
    </source>
</evidence>